<dbReference type="AlphaFoldDB" id="A0A074YF59"/>
<reference evidence="2 3" key="1">
    <citation type="journal article" date="2014" name="BMC Genomics">
        <title>Genome sequencing of four Aureobasidium pullulans varieties: biotechnological potential, stress tolerance, and description of new species.</title>
        <authorList>
            <person name="Gostin Ar C."/>
            <person name="Ohm R.A."/>
            <person name="Kogej T."/>
            <person name="Sonjak S."/>
            <person name="Turk M."/>
            <person name="Zajc J."/>
            <person name="Zalar P."/>
            <person name="Grube M."/>
            <person name="Sun H."/>
            <person name="Han J."/>
            <person name="Sharma A."/>
            <person name="Chiniquy J."/>
            <person name="Ngan C.Y."/>
            <person name="Lipzen A."/>
            <person name="Barry K."/>
            <person name="Grigoriev I.V."/>
            <person name="Gunde-Cimerman N."/>
        </authorList>
    </citation>
    <scope>NUCLEOTIDE SEQUENCE [LARGE SCALE GENOMIC DNA]</scope>
    <source>
        <strain evidence="2 3">EXF-2481</strain>
    </source>
</reference>
<dbReference type="EMBL" id="KL584769">
    <property type="protein sequence ID" value="KEQ92722.1"/>
    <property type="molecule type" value="Genomic_DNA"/>
</dbReference>
<dbReference type="InParanoid" id="A0A074YF59"/>
<evidence type="ECO:0000313" key="3">
    <source>
        <dbReference type="Proteomes" id="UP000030641"/>
    </source>
</evidence>
<dbReference type="HOGENOM" id="CLU_408804_0_0_1"/>
<sequence length="672" mass="74688">MDDDYFYHSLRELRLQLNSMNIRTAAFLNKHSTQDTVNMQHHTLNLPHVLPPSVQLNNMQCFQDLSAKIDTLITQHHQHFETLHDQLNALSDKVDDMTLDTPRYTPPESSTSSVLGDPTLSTPCPVAPPMPTQAVSKPSATIADVGGYFLPNRKYDQQSDDQCILHASVFVARVNRALRTKSIANIEAFLKGSALRWFNAGLCLDGSHDFDNHIGDLNLAKFCESLMLVFGAPESASADHDDQPRIFGPSSRNDLLDGYILPALESRRLKTTHGQTDVGVGEALRQAVQCFNKDHKALSVDPNIIGNEDLSVEVARLRHKDIENRREHNSLRMRQLPQVSKPIKIQLDDPYKSSPSHAKTQERPVFPPGSKLDHEQLAATPEEPQNTDNKKFSFKKLSFNRVSGKPTTLPHHNAPAIELDVRNDLTPVTPWQMSTMFAPDPLPRSPPGAAQSASIMNGSQGDFSKVDNHTYHGHPPCVSYSGRGPISPAKSTKRDCTTSTTASLYKVPAVRHRAIDASSEDDSSLYKVSAVRARVIDASTEDDFFEGDATSFVSFTPGLSRKPTLSIPEPPKTDRTDGTFWAREAAAAKAENEGVTPERNHHNPYFGDLYGTMLWHKANAEGMTMDEAEKESIAVQQRQQQLMQKRQQQANQEARTKLLAALHPSHPAREAY</sequence>
<keyword evidence="3" id="KW-1185">Reference proteome</keyword>
<protein>
    <submittedName>
        <fullName evidence="2">Uncharacterized protein</fullName>
    </submittedName>
</protein>
<accession>A0A074YF59</accession>
<name>A0A074YF59_AURSE</name>
<dbReference type="GeneID" id="25367238"/>
<feature type="region of interest" description="Disordered" evidence="1">
    <location>
        <begin position="476"/>
        <end position="495"/>
    </location>
</feature>
<dbReference type="Proteomes" id="UP000030641">
    <property type="component" value="Unassembled WGS sequence"/>
</dbReference>
<dbReference type="STRING" id="1043005.A0A074YF59"/>
<gene>
    <name evidence="2" type="ORF">AUEXF2481DRAFT_42812</name>
</gene>
<dbReference type="RefSeq" id="XP_013341172.1">
    <property type="nucleotide sequence ID" value="XM_013485718.1"/>
</dbReference>
<evidence type="ECO:0000256" key="1">
    <source>
        <dbReference type="SAM" id="MobiDB-lite"/>
    </source>
</evidence>
<dbReference type="OrthoDB" id="446168at2759"/>
<evidence type="ECO:0000313" key="2">
    <source>
        <dbReference type="EMBL" id="KEQ92722.1"/>
    </source>
</evidence>
<feature type="region of interest" description="Disordered" evidence="1">
    <location>
        <begin position="634"/>
        <end position="672"/>
    </location>
</feature>
<organism evidence="2 3">
    <name type="scientific">Aureobasidium subglaciale (strain EXF-2481)</name>
    <name type="common">Aureobasidium pullulans var. subglaciale</name>
    <dbReference type="NCBI Taxonomy" id="1043005"/>
    <lineage>
        <taxon>Eukaryota</taxon>
        <taxon>Fungi</taxon>
        <taxon>Dikarya</taxon>
        <taxon>Ascomycota</taxon>
        <taxon>Pezizomycotina</taxon>
        <taxon>Dothideomycetes</taxon>
        <taxon>Dothideomycetidae</taxon>
        <taxon>Dothideales</taxon>
        <taxon>Saccotheciaceae</taxon>
        <taxon>Aureobasidium</taxon>
    </lineage>
</organism>
<feature type="compositionally biased region" description="Low complexity" evidence="1">
    <location>
        <begin position="636"/>
        <end position="652"/>
    </location>
</feature>
<feature type="region of interest" description="Disordered" evidence="1">
    <location>
        <begin position="325"/>
        <end position="372"/>
    </location>
</feature>
<proteinExistence type="predicted"/>